<gene>
    <name evidence="9" type="ORF">BCF33_2587</name>
</gene>
<evidence type="ECO:0000256" key="4">
    <source>
        <dbReference type="ARBA" id="ARBA00022692"/>
    </source>
</evidence>
<dbReference type="InterPro" id="IPR035906">
    <property type="entry name" value="MetI-like_sf"/>
</dbReference>
<name>A0A2T0X4B0_9RHOB</name>
<dbReference type="AlphaFoldDB" id="A0A2T0X4B0"/>
<feature type="transmembrane region" description="Helical" evidence="7">
    <location>
        <begin position="12"/>
        <end position="33"/>
    </location>
</feature>
<dbReference type="GO" id="GO:0005886">
    <property type="term" value="C:plasma membrane"/>
    <property type="evidence" value="ECO:0007669"/>
    <property type="project" value="UniProtKB-SubCell"/>
</dbReference>
<evidence type="ECO:0000256" key="3">
    <source>
        <dbReference type="ARBA" id="ARBA00022475"/>
    </source>
</evidence>
<reference evidence="9 10" key="1">
    <citation type="submission" date="2018-03" db="EMBL/GenBank/DDBJ databases">
        <title>Genomic Encyclopedia of Archaeal and Bacterial Type Strains, Phase II (KMG-II): from individual species to whole genera.</title>
        <authorList>
            <person name="Goeker M."/>
        </authorList>
    </citation>
    <scope>NUCLEOTIDE SEQUENCE [LARGE SCALE GENOMIC DNA]</scope>
    <source>
        <strain evidence="9 10">DSM 29318</strain>
    </source>
</reference>
<protein>
    <submittedName>
        <fullName evidence="9">Carbohydrate ABC transporter membrane protein 1 (CUT1 family)</fullName>
    </submittedName>
</protein>
<evidence type="ECO:0000313" key="9">
    <source>
        <dbReference type="EMBL" id="PRY93704.1"/>
    </source>
</evidence>
<keyword evidence="10" id="KW-1185">Reference proteome</keyword>
<feature type="transmembrane region" description="Helical" evidence="7">
    <location>
        <begin position="309"/>
        <end position="333"/>
    </location>
</feature>
<comment type="subcellular location">
    <subcellularLocation>
        <location evidence="1 7">Cell membrane</location>
        <topology evidence="1 7">Multi-pass membrane protein</topology>
    </subcellularLocation>
</comment>
<feature type="transmembrane region" description="Helical" evidence="7">
    <location>
        <begin position="251"/>
        <end position="273"/>
    </location>
</feature>
<dbReference type="OrthoDB" id="8417460at2"/>
<dbReference type="RefSeq" id="WP_106161264.1">
    <property type="nucleotide sequence ID" value="NZ_PVTT01000002.1"/>
</dbReference>
<dbReference type="PANTHER" id="PTHR43005:SF1">
    <property type="entry name" value="SPERMIDINE_PUTRESCINE TRANSPORT SYSTEM PERMEASE PROTEIN"/>
    <property type="match status" value="1"/>
</dbReference>
<dbReference type="EMBL" id="PVTT01000002">
    <property type="protein sequence ID" value="PRY93704.1"/>
    <property type="molecule type" value="Genomic_DNA"/>
</dbReference>
<dbReference type="Pfam" id="PF00528">
    <property type="entry name" value="BPD_transp_1"/>
    <property type="match status" value="1"/>
</dbReference>
<evidence type="ECO:0000256" key="7">
    <source>
        <dbReference type="RuleBase" id="RU363032"/>
    </source>
</evidence>
<dbReference type="PANTHER" id="PTHR43005">
    <property type="entry name" value="BLR7065 PROTEIN"/>
    <property type="match status" value="1"/>
</dbReference>
<organism evidence="9 10">
    <name type="scientific">Hasllibacter halocynthiae</name>
    <dbReference type="NCBI Taxonomy" id="595589"/>
    <lineage>
        <taxon>Bacteria</taxon>
        <taxon>Pseudomonadati</taxon>
        <taxon>Pseudomonadota</taxon>
        <taxon>Alphaproteobacteria</taxon>
        <taxon>Rhodobacterales</taxon>
        <taxon>Roseobacteraceae</taxon>
        <taxon>Hasllibacter</taxon>
    </lineage>
</organism>
<comment type="similarity">
    <text evidence="7">Belongs to the binding-protein-dependent transport system permease family.</text>
</comment>
<dbReference type="PROSITE" id="PS50928">
    <property type="entry name" value="ABC_TM1"/>
    <property type="match status" value="1"/>
</dbReference>
<keyword evidence="6 7" id="KW-0472">Membrane</keyword>
<comment type="caution">
    <text evidence="9">The sequence shown here is derived from an EMBL/GenBank/DDBJ whole genome shotgun (WGS) entry which is preliminary data.</text>
</comment>
<proteinExistence type="inferred from homology"/>
<keyword evidence="2 7" id="KW-0813">Transport</keyword>
<feature type="transmembrane region" description="Helical" evidence="7">
    <location>
        <begin position="118"/>
        <end position="144"/>
    </location>
</feature>
<keyword evidence="5 7" id="KW-1133">Transmembrane helix</keyword>
<evidence type="ECO:0000313" key="10">
    <source>
        <dbReference type="Proteomes" id="UP000238801"/>
    </source>
</evidence>
<sequence>MPNSTFLKFIGPSLLAMILFIALPIVSVVVQSLHVEHEQILVEVENCVPLAGCTTVTQVDNAATQALRDEQPLGRFVGLSTYLDRNHLAADAVSLAWRASDGIGDFLGRVMNLPFYKALAFTLAYTAVVTPLCLLLGLVIALGVNALPKVLKGPTIFVTLLPMIVTPLIGALVLYWMLDSRGILGTALVNLTGDPDLSLRASGTLTWLTLFAYGIWHSAPMAFIVFYAGLQSVPEETMEAAVLDGASRFERVRYVVVPHLMPLVVFVTLIQLMDNFRVLEPVVAFNSQAVATSLSFAVYNDLRGGDVPLFGSAAATSLLTIIGIGILVTPVAIRSWRDFKRRHGH</sequence>
<dbReference type="CDD" id="cd06261">
    <property type="entry name" value="TM_PBP2"/>
    <property type="match status" value="1"/>
</dbReference>
<dbReference type="InterPro" id="IPR000515">
    <property type="entry name" value="MetI-like"/>
</dbReference>
<dbReference type="Gene3D" id="1.10.3720.10">
    <property type="entry name" value="MetI-like"/>
    <property type="match status" value="1"/>
</dbReference>
<accession>A0A2T0X4B0</accession>
<evidence type="ECO:0000256" key="2">
    <source>
        <dbReference type="ARBA" id="ARBA00022448"/>
    </source>
</evidence>
<feature type="transmembrane region" description="Helical" evidence="7">
    <location>
        <begin position="156"/>
        <end position="178"/>
    </location>
</feature>
<evidence type="ECO:0000259" key="8">
    <source>
        <dbReference type="PROSITE" id="PS50928"/>
    </source>
</evidence>
<evidence type="ECO:0000256" key="6">
    <source>
        <dbReference type="ARBA" id="ARBA00023136"/>
    </source>
</evidence>
<dbReference type="GO" id="GO:0055085">
    <property type="term" value="P:transmembrane transport"/>
    <property type="evidence" value="ECO:0007669"/>
    <property type="project" value="InterPro"/>
</dbReference>
<feature type="domain" description="ABC transmembrane type-1" evidence="8">
    <location>
        <begin position="119"/>
        <end position="331"/>
    </location>
</feature>
<evidence type="ECO:0000256" key="1">
    <source>
        <dbReference type="ARBA" id="ARBA00004651"/>
    </source>
</evidence>
<evidence type="ECO:0000256" key="5">
    <source>
        <dbReference type="ARBA" id="ARBA00022989"/>
    </source>
</evidence>
<dbReference type="Proteomes" id="UP000238801">
    <property type="component" value="Unassembled WGS sequence"/>
</dbReference>
<keyword evidence="3" id="KW-1003">Cell membrane</keyword>
<feature type="transmembrane region" description="Helical" evidence="7">
    <location>
        <begin position="205"/>
        <end position="230"/>
    </location>
</feature>
<keyword evidence="4 7" id="KW-0812">Transmembrane</keyword>
<dbReference type="SUPFAM" id="SSF161098">
    <property type="entry name" value="MetI-like"/>
    <property type="match status" value="1"/>
</dbReference>